<evidence type="ECO:0000256" key="1">
    <source>
        <dbReference type="SAM" id="MobiDB-lite"/>
    </source>
</evidence>
<name>A0ABR0MAZ9_9PEZI</name>
<sequence length="259" mass="28604">MAIDQALCRSKARFMYDVPVEHSCAAPLILIFCAIWVLSFLVEFVTHRNMPVENSTPPTAHTRAKQFAINTVLLVLDGFFFAMAVLGLLKTYYCIDEPRWDGWNDDWIAAGFLGGLPLFCALSNWLKTLVNLVLCRWDRFLTGKQWPPALGVILLLGSIPILVSPFLALGAAIYVVRRWTATPSSGQDSERDIEMLGGVAEDDWGLRSTRTSSIVTPEGTVVPAQQNPGTISPHKPYVTPPPPTYERGFTGGHGSVRED</sequence>
<keyword evidence="2" id="KW-0812">Transmembrane</keyword>
<comment type="caution">
    <text evidence="3">The sequence shown here is derived from an EMBL/GenBank/DDBJ whole genome shotgun (WGS) entry which is preliminary data.</text>
</comment>
<accession>A0ABR0MAZ9</accession>
<feature type="transmembrane region" description="Helical" evidence="2">
    <location>
        <begin position="147"/>
        <end position="176"/>
    </location>
</feature>
<proteinExistence type="predicted"/>
<organism evidence="3 4">
    <name type="scientific">Cryomyces antarcticus</name>
    <dbReference type="NCBI Taxonomy" id="329879"/>
    <lineage>
        <taxon>Eukaryota</taxon>
        <taxon>Fungi</taxon>
        <taxon>Dikarya</taxon>
        <taxon>Ascomycota</taxon>
        <taxon>Pezizomycotina</taxon>
        <taxon>Dothideomycetes</taxon>
        <taxon>Dothideomycetes incertae sedis</taxon>
        <taxon>Cryomyces</taxon>
    </lineage>
</organism>
<dbReference type="EMBL" id="JAVRRA010000007">
    <property type="protein sequence ID" value="KAK5296663.1"/>
    <property type="molecule type" value="Genomic_DNA"/>
</dbReference>
<feature type="compositionally biased region" description="Gly residues" evidence="1">
    <location>
        <begin position="249"/>
        <end position="259"/>
    </location>
</feature>
<keyword evidence="2" id="KW-1133">Transmembrane helix</keyword>
<feature type="transmembrane region" description="Helical" evidence="2">
    <location>
        <begin position="107"/>
        <end position="126"/>
    </location>
</feature>
<dbReference type="Proteomes" id="UP001357485">
    <property type="component" value="Unassembled WGS sequence"/>
</dbReference>
<evidence type="ECO:0000256" key="2">
    <source>
        <dbReference type="SAM" id="Phobius"/>
    </source>
</evidence>
<evidence type="ECO:0000313" key="4">
    <source>
        <dbReference type="Proteomes" id="UP001357485"/>
    </source>
</evidence>
<gene>
    <name evidence="3" type="ORF">LTR16_000334</name>
</gene>
<keyword evidence="4" id="KW-1185">Reference proteome</keyword>
<feature type="region of interest" description="Disordered" evidence="1">
    <location>
        <begin position="215"/>
        <end position="259"/>
    </location>
</feature>
<protein>
    <submittedName>
        <fullName evidence="3">Uncharacterized protein</fullName>
    </submittedName>
</protein>
<reference evidence="3 4" key="1">
    <citation type="submission" date="2023-08" db="EMBL/GenBank/DDBJ databases">
        <title>Black Yeasts Isolated from many extreme environments.</title>
        <authorList>
            <person name="Coleine C."/>
            <person name="Stajich J.E."/>
            <person name="Selbmann L."/>
        </authorList>
    </citation>
    <scope>NUCLEOTIDE SEQUENCE [LARGE SCALE GENOMIC DNA]</scope>
    <source>
        <strain evidence="3 4">CCFEE 536</strain>
    </source>
</reference>
<evidence type="ECO:0000313" key="3">
    <source>
        <dbReference type="EMBL" id="KAK5296663.1"/>
    </source>
</evidence>
<feature type="transmembrane region" description="Helical" evidence="2">
    <location>
        <begin position="67"/>
        <end position="87"/>
    </location>
</feature>
<keyword evidence="2" id="KW-0472">Membrane</keyword>
<feature type="transmembrane region" description="Helical" evidence="2">
    <location>
        <begin position="25"/>
        <end position="46"/>
    </location>
</feature>